<feature type="domain" description="DUF632" evidence="3">
    <location>
        <begin position="250"/>
        <end position="549"/>
    </location>
</feature>
<evidence type="ECO:0008006" key="7">
    <source>
        <dbReference type="Google" id="ProtNLM"/>
    </source>
</evidence>
<evidence type="ECO:0000313" key="5">
    <source>
        <dbReference type="EMBL" id="KAF5747221.1"/>
    </source>
</evidence>
<evidence type="ECO:0000313" key="6">
    <source>
        <dbReference type="Proteomes" id="UP000593562"/>
    </source>
</evidence>
<dbReference type="PANTHER" id="PTHR21450">
    <property type="entry name" value="PROTEIN ALTERED PHOSPHATE STARVATION RESPONSE 1"/>
    <property type="match status" value="1"/>
</dbReference>
<feature type="coiled-coil region" evidence="1">
    <location>
        <begin position="553"/>
        <end position="587"/>
    </location>
</feature>
<evidence type="ECO:0000256" key="1">
    <source>
        <dbReference type="SAM" id="Coils"/>
    </source>
</evidence>
<protein>
    <recommendedName>
        <fullName evidence="7">Nitrate regulatory gene2 protein-like</fullName>
    </recommendedName>
</protein>
<gene>
    <name evidence="5" type="ORF">HS088_TW06G01402</name>
</gene>
<feature type="region of interest" description="Disordered" evidence="2">
    <location>
        <begin position="178"/>
        <end position="244"/>
    </location>
</feature>
<feature type="compositionally biased region" description="Polar residues" evidence="2">
    <location>
        <begin position="180"/>
        <end position="189"/>
    </location>
</feature>
<dbReference type="Proteomes" id="UP000593562">
    <property type="component" value="Unassembled WGS sequence"/>
</dbReference>
<keyword evidence="6" id="KW-1185">Reference proteome</keyword>
<accession>A0A7J7DLK7</accession>
<name>A0A7J7DLK7_TRIWF</name>
<dbReference type="InParanoid" id="A0A7J7DLK7"/>
<dbReference type="Pfam" id="PF04782">
    <property type="entry name" value="DUF632"/>
    <property type="match status" value="1"/>
</dbReference>
<feature type="compositionally biased region" description="Basic and acidic residues" evidence="2">
    <location>
        <begin position="190"/>
        <end position="213"/>
    </location>
</feature>
<dbReference type="Pfam" id="PF04783">
    <property type="entry name" value="DUF630"/>
    <property type="match status" value="1"/>
</dbReference>
<proteinExistence type="predicted"/>
<dbReference type="PANTHER" id="PTHR21450:SF19">
    <property type="entry name" value="F5M15.15"/>
    <property type="match status" value="1"/>
</dbReference>
<sequence length="644" mass="73100">MGCGTSKIDGLPAVTLCRHRCQLLEDALYQSYALADAHLAYMNSLNSLGPSLCNFFEQAVNNRYSDPQPNNDSTVSAVKSLKSPPIAASLARSSSSSSSNSDSESESSHLPVKYDSEDEERGNRFVSFNHLHNHTNQPVNYLNHDFHYDDNPPPPPAPSSSAWDFLNFFEAYERYEPPFNQDSEVNPKSSVHDIGKSKRENAADIGKSKRDNGADNGGSKANNVDREKEQAKEGRKTDESDNRCSGQSILDVIREVKVSFESSAESGNEVLKILDSGKFHYYRKNAAYQAASMVANYKRSGSSTATEKIHSIDEDELVTSGNLSSTLRKLCVWEMKLYEEVKAEEKMRVILARKCRLMRSLDEKGAEAHKVDYTQTLIMALSTKIKISIQVINKISIAVNKLRDEELWPHVDILIHRLLSMWKSMLECHRYQSHTVVQAKSLDFISFDGKLSDAHIESAIQLKIQLQNWLLSFSNWFDAQKGYVNALNGWLMRCLLHEPEQTIDHVAPFSPDRMGAPLVFVICNQWSQSIEKISEKEVIDAMHKLITLVSKLLEQYNIELQQRVAENKNMERMVKILEREEQKFQKVTQAREKRIIDLHSPIDINASDLQTCLKQIFIAMEKFAAKSAKNYEELHLRIEEGRTS</sequence>
<dbReference type="AlphaFoldDB" id="A0A7J7DLK7"/>
<dbReference type="InterPro" id="IPR006868">
    <property type="entry name" value="DUF630"/>
</dbReference>
<feature type="region of interest" description="Disordered" evidence="2">
    <location>
        <begin position="89"/>
        <end position="118"/>
    </location>
</feature>
<comment type="caution">
    <text evidence="5">The sequence shown here is derived from an EMBL/GenBank/DDBJ whole genome shotgun (WGS) entry which is preliminary data.</text>
</comment>
<evidence type="ECO:0000256" key="2">
    <source>
        <dbReference type="SAM" id="MobiDB-lite"/>
    </source>
</evidence>
<feature type="compositionally biased region" description="Basic and acidic residues" evidence="2">
    <location>
        <begin position="223"/>
        <end position="242"/>
    </location>
</feature>
<keyword evidence="1" id="KW-0175">Coiled coil</keyword>
<organism evidence="5 6">
    <name type="scientific">Tripterygium wilfordii</name>
    <name type="common">Thunder God vine</name>
    <dbReference type="NCBI Taxonomy" id="458696"/>
    <lineage>
        <taxon>Eukaryota</taxon>
        <taxon>Viridiplantae</taxon>
        <taxon>Streptophyta</taxon>
        <taxon>Embryophyta</taxon>
        <taxon>Tracheophyta</taxon>
        <taxon>Spermatophyta</taxon>
        <taxon>Magnoliopsida</taxon>
        <taxon>eudicotyledons</taxon>
        <taxon>Gunneridae</taxon>
        <taxon>Pentapetalae</taxon>
        <taxon>rosids</taxon>
        <taxon>fabids</taxon>
        <taxon>Celastrales</taxon>
        <taxon>Celastraceae</taxon>
        <taxon>Tripterygium</taxon>
    </lineage>
</organism>
<evidence type="ECO:0000259" key="4">
    <source>
        <dbReference type="Pfam" id="PF04783"/>
    </source>
</evidence>
<feature type="compositionally biased region" description="Low complexity" evidence="2">
    <location>
        <begin position="93"/>
        <end position="102"/>
    </location>
</feature>
<dbReference type="InterPro" id="IPR006867">
    <property type="entry name" value="DUF632"/>
</dbReference>
<feature type="domain" description="DUF630" evidence="4">
    <location>
        <begin position="1"/>
        <end position="58"/>
    </location>
</feature>
<evidence type="ECO:0000259" key="3">
    <source>
        <dbReference type="Pfam" id="PF04782"/>
    </source>
</evidence>
<dbReference type="EMBL" id="JAAARO010000006">
    <property type="protein sequence ID" value="KAF5747221.1"/>
    <property type="molecule type" value="Genomic_DNA"/>
</dbReference>
<reference evidence="5 6" key="1">
    <citation type="journal article" date="2020" name="Nat. Commun.">
        <title>Genome of Tripterygium wilfordii and identification of cytochrome P450 involved in triptolide biosynthesis.</title>
        <authorList>
            <person name="Tu L."/>
            <person name="Su P."/>
            <person name="Zhang Z."/>
            <person name="Gao L."/>
            <person name="Wang J."/>
            <person name="Hu T."/>
            <person name="Zhou J."/>
            <person name="Zhang Y."/>
            <person name="Zhao Y."/>
            <person name="Liu Y."/>
            <person name="Song Y."/>
            <person name="Tong Y."/>
            <person name="Lu Y."/>
            <person name="Yang J."/>
            <person name="Xu C."/>
            <person name="Jia M."/>
            <person name="Peters R.J."/>
            <person name="Huang L."/>
            <person name="Gao W."/>
        </authorList>
    </citation>
    <scope>NUCLEOTIDE SEQUENCE [LARGE SCALE GENOMIC DNA]</scope>
    <source>
        <strain evidence="6">cv. XIE 37</strain>
        <tissue evidence="5">Leaf</tissue>
    </source>
</reference>